<evidence type="ECO:0000313" key="3">
    <source>
        <dbReference type="EMBL" id="CAF0776582.1"/>
    </source>
</evidence>
<protein>
    <recommendedName>
        <fullName evidence="2">Cystatin domain-containing protein</fullName>
    </recommendedName>
</protein>
<dbReference type="Pfam" id="PF00031">
    <property type="entry name" value="Cystatin"/>
    <property type="match status" value="1"/>
</dbReference>
<keyword evidence="1" id="KW-0732">Signal</keyword>
<dbReference type="Proteomes" id="UP000681722">
    <property type="component" value="Unassembled WGS sequence"/>
</dbReference>
<dbReference type="EMBL" id="CAJOBC010000239">
    <property type="protein sequence ID" value="CAF3559164.1"/>
    <property type="molecule type" value="Genomic_DNA"/>
</dbReference>
<sequence length="108" mass="12098">MLKLICLSILFIVTCNGMPGGYKDRPELLNDPIIHSLTSFGVEKLFESQNLKLTNVKVTRVQTQLVAGTNYKIDFTAKSVRTEAQTTCQMVIFVKLDGQRTLSQSQCQ</sequence>
<name>A0A813R4Z2_9BILA</name>
<comment type="caution">
    <text evidence="3">The sequence shown here is derived from an EMBL/GenBank/DDBJ whole genome shotgun (WGS) entry which is preliminary data.</text>
</comment>
<feature type="domain" description="Cystatin" evidence="2">
    <location>
        <begin position="30"/>
        <end position="89"/>
    </location>
</feature>
<keyword evidence="5" id="KW-1185">Reference proteome</keyword>
<dbReference type="AlphaFoldDB" id="A0A813R4Z2"/>
<dbReference type="SUPFAM" id="SSF54403">
    <property type="entry name" value="Cystatin/monellin"/>
    <property type="match status" value="1"/>
</dbReference>
<dbReference type="EMBL" id="CAJNOQ010000239">
    <property type="protein sequence ID" value="CAF0776582.1"/>
    <property type="molecule type" value="Genomic_DNA"/>
</dbReference>
<dbReference type="Gene3D" id="3.10.450.10">
    <property type="match status" value="1"/>
</dbReference>
<reference evidence="3" key="1">
    <citation type="submission" date="2021-02" db="EMBL/GenBank/DDBJ databases">
        <authorList>
            <person name="Nowell W R."/>
        </authorList>
    </citation>
    <scope>NUCLEOTIDE SEQUENCE</scope>
</reference>
<dbReference type="Proteomes" id="UP000663829">
    <property type="component" value="Unassembled WGS sequence"/>
</dbReference>
<dbReference type="OrthoDB" id="1908104at2759"/>
<dbReference type="InterPro" id="IPR046350">
    <property type="entry name" value="Cystatin_sf"/>
</dbReference>
<organism evidence="3 5">
    <name type="scientific">Didymodactylos carnosus</name>
    <dbReference type="NCBI Taxonomy" id="1234261"/>
    <lineage>
        <taxon>Eukaryota</taxon>
        <taxon>Metazoa</taxon>
        <taxon>Spiralia</taxon>
        <taxon>Gnathifera</taxon>
        <taxon>Rotifera</taxon>
        <taxon>Eurotatoria</taxon>
        <taxon>Bdelloidea</taxon>
        <taxon>Philodinida</taxon>
        <taxon>Philodinidae</taxon>
        <taxon>Didymodactylos</taxon>
    </lineage>
</organism>
<dbReference type="CDD" id="cd00042">
    <property type="entry name" value="CY"/>
    <property type="match status" value="1"/>
</dbReference>
<evidence type="ECO:0000256" key="1">
    <source>
        <dbReference type="SAM" id="SignalP"/>
    </source>
</evidence>
<evidence type="ECO:0000313" key="4">
    <source>
        <dbReference type="EMBL" id="CAF3559164.1"/>
    </source>
</evidence>
<evidence type="ECO:0000259" key="2">
    <source>
        <dbReference type="Pfam" id="PF00031"/>
    </source>
</evidence>
<proteinExistence type="predicted"/>
<evidence type="ECO:0000313" key="5">
    <source>
        <dbReference type="Proteomes" id="UP000663829"/>
    </source>
</evidence>
<feature type="signal peptide" evidence="1">
    <location>
        <begin position="1"/>
        <end position="17"/>
    </location>
</feature>
<dbReference type="GO" id="GO:0004869">
    <property type="term" value="F:cysteine-type endopeptidase inhibitor activity"/>
    <property type="evidence" value="ECO:0007669"/>
    <property type="project" value="InterPro"/>
</dbReference>
<accession>A0A813R4Z2</accession>
<feature type="chain" id="PRO_5035597610" description="Cystatin domain-containing protein" evidence="1">
    <location>
        <begin position="18"/>
        <end position="108"/>
    </location>
</feature>
<dbReference type="InterPro" id="IPR000010">
    <property type="entry name" value="Cystatin_dom"/>
</dbReference>
<gene>
    <name evidence="3" type="ORF">GPM918_LOCUS2225</name>
    <name evidence="4" type="ORF">SRO942_LOCUS2225</name>
</gene>